<comment type="caution">
    <text evidence="2">The sequence shown here is derived from an EMBL/GenBank/DDBJ whole genome shotgun (WGS) entry which is preliminary data.</text>
</comment>
<accession>A0A9Q0W8N8</accession>
<reference evidence="2" key="1">
    <citation type="submission" date="2022-11" db="EMBL/GenBank/DDBJ databases">
        <authorList>
            <person name="Hyden B.L."/>
            <person name="Feng K."/>
            <person name="Yates T."/>
            <person name="Jawdy S."/>
            <person name="Smart L.B."/>
            <person name="Muchero W."/>
        </authorList>
    </citation>
    <scope>NUCLEOTIDE SEQUENCE</scope>
    <source>
        <tissue evidence="2">Shoot tip</tissue>
    </source>
</reference>
<dbReference type="EMBL" id="JAPFFK010000005">
    <property type="protein sequence ID" value="KAJ6762709.1"/>
    <property type="molecule type" value="Genomic_DNA"/>
</dbReference>
<dbReference type="AlphaFoldDB" id="A0A9Q0W8N8"/>
<keyword evidence="3" id="KW-1185">Reference proteome</keyword>
<evidence type="ECO:0000256" key="1">
    <source>
        <dbReference type="SAM" id="MobiDB-lite"/>
    </source>
</evidence>
<name>A0A9Q0W8N8_SALPP</name>
<organism evidence="2 3">
    <name type="scientific">Salix purpurea</name>
    <name type="common">Purple osier willow</name>
    <dbReference type="NCBI Taxonomy" id="77065"/>
    <lineage>
        <taxon>Eukaryota</taxon>
        <taxon>Viridiplantae</taxon>
        <taxon>Streptophyta</taxon>
        <taxon>Embryophyta</taxon>
        <taxon>Tracheophyta</taxon>
        <taxon>Spermatophyta</taxon>
        <taxon>Magnoliopsida</taxon>
        <taxon>eudicotyledons</taxon>
        <taxon>Gunneridae</taxon>
        <taxon>Pentapetalae</taxon>
        <taxon>rosids</taxon>
        <taxon>fabids</taxon>
        <taxon>Malpighiales</taxon>
        <taxon>Salicaceae</taxon>
        <taxon>Saliceae</taxon>
        <taxon>Salix</taxon>
    </lineage>
</organism>
<sequence>MIHAELHTKNPNGEEEKHRVSSIESEQQEANNARDSTIEEEEEPEEEESRASEVRSERSFDYDVKDEEGQERLAIGDYKSLWSEFDDFVASENNGAMAEKSQQTNSRTFIKAVEEATDEASRRCALGLACRCRNKYNFRPANVPGYFVVDVPDYEPGGLAVGPNGSDQDSFEFIKNRARTFAFRKAVFEEFDETYAQAFAVQSSRPSK</sequence>
<proteinExistence type="predicted"/>
<dbReference type="OrthoDB" id="1927282at2759"/>
<feature type="compositionally biased region" description="Basic and acidic residues" evidence="1">
    <location>
        <begin position="49"/>
        <end position="63"/>
    </location>
</feature>
<feature type="compositionally biased region" description="Acidic residues" evidence="1">
    <location>
        <begin position="38"/>
        <end position="48"/>
    </location>
</feature>
<feature type="compositionally biased region" description="Basic and acidic residues" evidence="1">
    <location>
        <begin position="1"/>
        <end position="21"/>
    </location>
</feature>
<protein>
    <submittedName>
        <fullName evidence="2">PWWP DOMAIN-CONTAINING PROTEIN</fullName>
    </submittedName>
</protein>
<dbReference type="PANTHER" id="PTHR10688">
    <property type="entry name" value="PWWP DOMAIN-CONTAINING PROTEIN"/>
    <property type="match status" value="1"/>
</dbReference>
<feature type="region of interest" description="Disordered" evidence="1">
    <location>
        <begin position="1"/>
        <end position="69"/>
    </location>
</feature>
<dbReference type="Proteomes" id="UP001151532">
    <property type="component" value="Chromosome 13"/>
</dbReference>
<dbReference type="PANTHER" id="PTHR10688:SF5">
    <property type="entry name" value="PWWP DOMAIN-CONTAINING PROTEIN 1-RELATED"/>
    <property type="match status" value="1"/>
</dbReference>
<reference evidence="2" key="2">
    <citation type="journal article" date="2023" name="Int. J. Mol. Sci.">
        <title>De Novo Assembly and Annotation of 11 Diverse Shrub Willow (Salix) Genomes Reveals Novel Gene Organization in Sex-Linked Regions.</title>
        <authorList>
            <person name="Hyden B."/>
            <person name="Feng K."/>
            <person name="Yates T.B."/>
            <person name="Jawdy S."/>
            <person name="Cereghino C."/>
            <person name="Smart L.B."/>
            <person name="Muchero W."/>
        </authorList>
    </citation>
    <scope>NUCLEOTIDE SEQUENCE</scope>
    <source>
        <tissue evidence="2">Shoot tip</tissue>
    </source>
</reference>
<feature type="compositionally biased region" description="Polar residues" evidence="1">
    <location>
        <begin position="22"/>
        <end position="35"/>
    </location>
</feature>
<evidence type="ECO:0000313" key="3">
    <source>
        <dbReference type="Proteomes" id="UP001151532"/>
    </source>
</evidence>
<evidence type="ECO:0000313" key="2">
    <source>
        <dbReference type="EMBL" id="KAJ6762709.1"/>
    </source>
</evidence>
<dbReference type="InterPro" id="IPR052657">
    <property type="entry name" value="PDP_family_Arabidopsis"/>
</dbReference>
<gene>
    <name evidence="2" type="ORF">OIU79_023448</name>
</gene>